<gene>
    <name evidence="1" type="ORF">BDA99DRAFT_561437</name>
</gene>
<reference evidence="1" key="1">
    <citation type="journal article" date="2022" name="IScience">
        <title>Evolution of zygomycete secretomes and the origins of terrestrial fungal ecologies.</title>
        <authorList>
            <person name="Chang Y."/>
            <person name="Wang Y."/>
            <person name="Mondo S."/>
            <person name="Ahrendt S."/>
            <person name="Andreopoulos W."/>
            <person name="Barry K."/>
            <person name="Beard J."/>
            <person name="Benny G.L."/>
            <person name="Blankenship S."/>
            <person name="Bonito G."/>
            <person name="Cuomo C."/>
            <person name="Desiro A."/>
            <person name="Gervers K.A."/>
            <person name="Hundley H."/>
            <person name="Kuo A."/>
            <person name="LaButti K."/>
            <person name="Lang B.F."/>
            <person name="Lipzen A."/>
            <person name="O'Donnell K."/>
            <person name="Pangilinan J."/>
            <person name="Reynolds N."/>
            <person name="Sandor L."/>
            <person name="Smith M.E."/>
            <person name="Tsang A."/>
            <person name="Grigoriev I.V."/>
            <person name="Stajich J.E."/>
            <person name="Spatafora J.W."/>
        </authorList>
    </citation>
    <scope>NUCLEOTIDE SEQUENCE</scope>
    <source>
        <strain evidence="1">RSA 2281</strain>
    </source>
</reference>
<dbReference type="EMBL" id="JAIXMP010000019">
    <property type="protein sequence ID" value="KAI9257992.1"/>
    <property type="molecule type" value="Genomic_DNA"/>
</dbReference>
<protein>
    <submittedName>
        <fullName evidence="1">Uncharacterized protein</fullName>
    </submittedName>
</protein>
<organism evidence="1 2">
    <name type="scientific">Phascolomyces articulosus</name>
    <dbReference type="NCBI Taxonomy" id="60185"/>
    <lineage>
        <taxon>Eukaryota</taxon>
        <taxon>Fungi</taxon>
        <taxon>Fungi incertae sedis</taxon>
        <taxon>Mucoromycota</taxon>
        <taxon>Mucoromycotina</taxon>
        <taxon>Mucoromycetes</taxon>
        <taxon>Mucorales</taxon>
        <taxon>Lichtheimiaceae</taxon>
        <taxon>Phascolomyces</taxon>
    </lineage>
</organism>
<evidence type="ECO:0000313" key="2">
    <source>
        <dbReference type="Proteomes" id="UP001209540"/>
    </source>
</evidence>
<name>A0AAD5K6A1_9FUNG</name>
<keyword evidence="2" id="KW-1185">Reference proteome</keyword>
<reference evidence="1" key="2">
    <citation type="submission" date="2023-02" db="EMBL/GenBank/DDBJ databases">
        <authorList>
            <consortium name="DOE Joint Genome Institute"/>
            <person name="Mondo S.J."/>
            <person name="Chang Y."/>
            <person name="Wang Y."/>
            <person name="Ahrendt S."/>
            <person name="Andreopoulos W."/>
            <person name="Barry K."/>
            <person name="Beard J."/>
            <person name="Benny G.L."/>
            <person name="Blankenship S."/>
            <person name="Bonito G."/>
            <person name="Cuomo C."/>
            <person name="Desiro A."/>
            <person name="Gervers K.A."/>
            <person name="Hundley H."/>
            <person name="Kuo A."/>
            <person name="LaButti K."/>
            <person name="Lang B.F."/>
            <person name="Lipzen A."/>
            <person name="O'Donnell K."/>
            <person name="Pangilinan J."/>
            <person name="Reynolds N."/>
            <person name="Sandor L."/>
            <person name="Smith M.W."/>
            <person name="Tsang A."/>
            <person name="Grigoriev I.V."/>
            <person name="Stajich J.E."/>
            <person name="Spatafora J.W."/>
        </authorList>
    </citation>
    <scope>NUCLEOTIDE SEQUENCE</scope>
    <source>
        <strain evidence="1">RSA 2281</strain>
    </source>
</reference>
<accession>A0AAD5K6A1</accession>
<dbReference type="Proteomes" id="UP001209540">
    <property type="component" value="Unassembled WGS sequence"/>
</dbReference>
<evidence type="ECO:0000313" key="1">
    <source>
        <dbReference type="EMBL" id="KAI9257992.1"/>
    </source>
</evidence>
<sequence>MSQPRSSRELTQWISETRAIIEKSMKTFSNYPDRFKDMITNRKLSQCTPEGRYQFNVLKEGHHEFEHFLRTVKYQVAIEKYNIAAWQHIISWIFFLI</sequence>
<proteinExistence type="predicted"/>
<dbReference type="AlphaFoldDB" id="A0AAD5K6A1"/>
<comment type="caution">
    <text evidence="1">The sequence shown here is derived from an EMBL/GenBank/DDBJ whole genome shotgun (WGS) entry which is preliminary data.</text>
</comment>